<evidence type="ECO:0000256" key="1">
    <source>
        <dbReference type="SAM" id="MobiDB-lite"/>
    </source>
</evidence>
<proteinExistence type="predicted"/>
<dbReference type="AlphaFoldDB" id="A0A6A5UMU6"/>
<evidence type="ECO:0000313" key="3">
    <source>
        <dbReference type="Proteomes" id="UP000800036"/>
    </source>
</evidence>
<dbReference type="Proteomes" id="UP000800036">
    <property type="component" value="Unassembled WGS sequence"/>
</dbReference>
<gene>
    <name evidence="2" type="ORF">BU23DRAFT_562103</name>
</gene>
<protein>
    <submittedName>
        <fullName evidence="2">Uncharacterized protein</fullName>
    </submittedName>
</protein>
<keyword evidence="3" id="KW-1185">Reference proteome</keyword>
<dbReference type="EMBL" id="ML976797">
    <property type="protein sequence ID" value="KAF1964246.1"/>
    <property type="molecule type" value="Genomic_DNA"/>
</dbReference>
<name>A0A6A5UMU6_9PLEO</name>
<accession>A0A6A5UMU6</accession>
<evidence type="ECO:0000313" key="2">
    <source>
        <dbReference type="EMBL" id="KAF1964246.1"/>
    </source>
</evidence>
<reference evidence="2" key="1">
    <citation type="journal article" date="2020" name="Stud. Mycol.">
        <title>101 Dothideomycetes genomes: a test case for predicting lifestyles and emergence of pathogens.</title>
        <authorList>
            <person name="Haridas S."/>
            <person name="Albert R."/>
            <person name="Binder M."/>
            <person name="Bloem J."/>
            <person name="Labutti K."/>
            <person name="Salamov A."/>
            <person name="Andreopoulos B."/>
            <person name="Baker S."/>
            <person name="Barry K."/>
            <person name="Bills G."/>
            <person name="Bluhm B."/>
            <person name="Cannon C."/>
            <person name="Castanera R."/>
            <person name="Culley D."/>
            <person name="Daum C."/>
            <person name="Ezra D."/>
            <person name="Gonzalez J."/>
            <person name="Henrissat B."/>
            <person name="Kuo A."/>
            <person name="Liang C."/>
            <person name="Lipzen A."/>
            <person name="Lutzoni F."/>
            <person name="Magnuson J."/>
            <person name="Mondo S."/>
            <person name="Nolan M."/>
            <person name="Ohm R."/>
            <person name="Pangilinan J."/>
            <person name="Park H.-J."/>
            <person name="Ramirez L."/>
            <person name="Alfaro M."/>
            <person name="Sun H."/>
            <person name="Tritt A."/>
            <person name="Yoshinaga Y."/>
            <person name="Zwiers L.-H."/>
            <person name="Turgeon B."/>
            <person name="Goodwin S."/>
            <person name="Spatafora J."/>
            <person name="Crous P."/>
            <person name="Grigoriev I."/>
        </authorList>
    </citation>
    <scope>NUCLEOTIDE SEQUENCE</scope>
    <source>
        <strain evidence="2">CBS 107.79</strain>
    </source>
</reference>
<feature type="region of interest" description="Disordered" evidence="1">
    <location>
        <begin position="46"/>
        <end position="65"/>
    </location>
</feature>
<organism evidence="2 3">
    <name type="scientific">Bimuria novae-zelandiae CBS 107.79</name>
    <dbReference type="NCBI Taxonomy" id="1447943"/>
    <lineage>
        <taxon>Eukaryota</taxon>
        <taxon>Fungi</taxon>
        <taxon>Dikarya</taxon>
        <taxon>Ascomycota</taxon>
        <taxon>Pezizomycotina</taxon>
        <taxon>Dothideomycetes</taxon>
        <taxon>Pleosporomycetidae</taxon>
        <taxon>Pleosporales</taxon>
        <taxon>Massarineae</taxon>
        <taxon>Didymosphaeriaceae</taxon>
        <taxon>Bimuria</taxon>
    </lineage>
</organism>
<feature type="non-terminal residue" evidence="2">
    <location>
        <position position="65"/>
    </location>
</feature>
<sequence>MSASKSLVSCVDAGSKNDTEKSLICSLEALLGDFKSELYFYNDNKEMPTVVKPPPKPRKRIYESS</sequence>